<dbReference type="InterPro" id="IPR003006">
    <property type="entry name" value="Ig/MHC_CS"/>
</dbReference>
<comment type="subcellular location">
    <subcellularLocation>
        <location evidence="1">Membrane</location>
        <topology evidence="1">Single-pass type I membrane protein</topology>
    </subcellularLocation>
</comment>
<evidence type="ECO:0000256" key="7">
    <source>
        <dbReference type="ARBA" id="ARBA00023130"/>
    </source>
</evidence>
<evidence type="ECO:0000313" key="15">
    <source>
        <dbReference type="Ensembl" id="ENSSPAP00000020147.1"/>
    </source>
</evidence>
<dbReference type="PANTHER" id="PTHR19944:SF86">
    <property type="entry name" value="HLA CLASS II HISTOCOMPATIBILITY ANTIGEN, DR ALPHA CHAIN"/>
    <property type="match status" value="1"/>
</dbReference>
<dbReference type="Ensembl" id="ENSSPAT00000020459.1">
    <property type="protein sequence ID" value="ENSSPAP00000020147.1"/>
    <property type="gene ID" value="ENSSPAG00000013979.1"/>
</dbReference>
<dbReference type="Gene3D" id="2.60.40.10">
    <property type="entry name" value="Immunoglobulins"/>
    <property type="match status" value="1"/>
</dbReference>
<accession>A0A3B5B320</accession>
<feature type="domain" description="Ig-like" evidence="14">
    <location>
        <begin position="110"/>
        <end position="199"/>
    </location>
</feature>
<evidence type="ECO:0000256" key="6">
    <source>
        <dbReference type="ARBA" id="ARBA00022989"/>
    </source>
</evidence>
<dbReference type="STRING" id="144197.ENSSPAP00000020147"/>
<dbReference type="Gene3D" id="3.10.320.10">
    <property type="entry name" value="Class II Histocompatibility Antigen, M Beta Chain, Chain B, domain 1"/>
    <property type="match status" value="1"/>
</dbReference>
<dbReference type="InterPro" id="IPR014745">
    <property type="entry name" value="MHC_II_a/b_N"/>
</dbReference>
<name>A0A3B5B320_9TELE</name>
<dbReference type="InterPro" id="IPR013783">
    <property type="entry name" value="Ig-like_fold"/>
</dbReference>
<evidence type="ECO:0000256" key="8">
    <source>
        <dbReference type="ARBA" id="ARBA00023136"/>
    </source>
</evidence>
<dbReference type="GeneTree" id="ENSGT00940000161847"/>
<keyword evidence="4" id="KW-0732">Signal</keyword>
<reference evidence="15" key="1">
    <citation type="submission" date="2023-09" db="UniProtKB">
        <authorList>
            <consortium name="Ensembl"/>
        </authorList>
    </citation>
    <scope>IDENTIFICATION</scope>
</reference>
<keyword evidence="6 13" id="KW-1133">Transmembrane helix</keyword>
<evidence type="ECO:0000256" key="13">
    <source>
        <dbReference type="SAM" id="Phobius"/>
    </source>
</evidence>
<evidence type="ECO:0000256" key="1">
    <source>
        <dbReference type="ARBA" id="ARBA00004479"/>
    </source>
</evidence>
<dbReference type="InterPro" id="IPR001003">
    <property type="entry name" value="MHC_II_a_N"/>
</dbReference>
<dbReference type="Pfam" id="PF07654">
    <property type="entry name" value="C1-set"/>
    <property type="match status" value="1"/>
</dbReference>
<dbReference type="SUPFAM" id="SSF54452">
    <property type="entry name" value="MHC antigen-recognition domain"/>
    <property type="match status" value="1"/>
</dbReference>
<dbReference type="InterPro" id="IPR036179">
    <property type="entry name" value="Ig-like_dom_sf"/>
</dbReference>
<evidence type="ECO:0000256" key="3">
    <source>
        <dbReference type="ARBA" id="ARBA00022692"/>
    </source>
</evidence>
<evidence type="ECO:0000256" key="4">
    <source>
        <dbReference type="ARBA" id="ARBA00022729"/>
    </source>
</evidence>
<protein>
    <submittedName>
        <fullName evidence="15">H-2 class II histocompatibility antigen, A-D alpha chain-like</fullName>
    </submittedName>
</protein>
<dbReference type="InterPro" id="IPR003597">
    <property type="entry name" value="Ig_C1-set"/>
</dbReference>
<keyword evidence="11" id="KW-0491">MHC II</keyword>
<dbReference type="SMART" id="SM00920">
    <property type="entry name" value="MHC_II_alpha"/>
    <property type="match status" value="1"/>
</dbReference>
<dbReference type="SUPFAM" id="SSF48726">
    <property type="entry name" value="Immunoglobulin"/>
    <property type="match status" value="1"/>
</dbReference>
<dbReference type="SMART" id="SM00407">
    <property type="entry name" value="IGc1"/>
    <property type="match status" value="1"/>
</dbReference>
<evidence type="ECO:0000256" key="11">
    <source>
        <dbReference type="ARBA" id="ARBA00023182"/>
    </source>
</evidence>
<dbReference type="PROSITE" id="PS50835">
    <property type="entry name" value="IG_LIKE"/>
    <property type="match status" value="1"/>
</dbReference>
<dbReference type="GO" id="GO:0002504">
    <property type="term" value="P:antigen processing and presentation of peptide or polysaccharide antigen via MHC class II"/>
    <property type="evidence" value="ECO:0007669"/>
    <property type="project" value="UniProtKB-KW"/>
</dbReference>
<keyword evidence="3 13" id="KW-0812">Transmembrane</keyword>
<evidence type="ECO:0000256" key="12">
    <source>
        <dbReference type="ARBA" id="ARBA00023319"/>
    </source>
</evidence>
<evidence type="ECO:0000259" key="14">
    <source>
        <dbReference type="PROSITE" id="PS50835"/>
    </source>
</evidence>
<dbReference type="GO" id="GO:0002250">
    <property type="term" value="P:adaptive immune response"/>
    <property type="evidence" value="ECO:0007669"/>
    <property type="project" value="UniProtKB-KW"/>
</dbReference>
<evidence type="ECO:0000256" key="9">
    <source>
        <dbReference type="ARBA" id="ARBA00023157"/>
    </source>
</evidence>
<dbReference type="PANTHER" id="PTHR19944">
    <property type="entry name" value="MHC CLASS II-RELATED"/>
    <property type="match status" value="1"/>
</dbReference>
<dbReference type="InterPro" id="IPR011162">
    <property type="entry name" value="MHC_I/II-like_Ag-recog"/>
</dbReference>
<keyword evidence="5" id="KW-0391">Immunity</keyword>
<keyword evidence="9" id="KW-1015">Disulfide bond</keyword>
<dbReference type="AlphaFoldDB" id="A0A3B5B320"/>
<organism evidence="15">
    <name type="scientific">Stegastes partitus</name>
    <name type="common">bicolor damselfish</name>
    <dbReference type="NCBI Taxonomy" id="144197"/>
    <lineage>
        <taxon>Eukaryota</taxon>
        <taxon>Metazoa</taxon>
        <taxon>Chordata</taxon>
        <taxon>Craniata</taxon>
        <taxon>Vertebrata</taxon>
        <taxon>Euteleostomi</taxon>
        <taxon>Actinopterygii</taxon>
        <taxon>Neopterygii</taxon>
        <taxon>Teleostei</taxon>
        <taxon>Neoteleostei</taxon>
        <taxon>Acanthomorphata</taxon>
        <taxon>Ovalentaria</taxon>
        <taxon>Pomacentridae</taxon>
        <taxon>Stegastes</taxon>
    </lineage>
</organism>
<feature type="transmembrane region" description="Helical" evidence="13">
    <location>
        <begin position="211"/>
        <end position="236"/>
    </location>
</feature>
<dbReference type="InterPro" id="IPR007110">
    <property type="entry name" value="Ig-like_dom"/>
</dbReference>
<dbReference type="PROSITE" id="PS00290">
    <property type="entry name" value="IG_MHC"/>
    <property type="match status" value="1"/>
</dbReference>
<evidence type="ECO:0000256" key="10">
    <source>
        <dbReference type="ARBA" id="ARBA00023180"/>
    </source>
</evidence>
<keyword evidence="12" id="KW-0393">Immunoglobulin domain</keyword>
<evidence type="ECO:0000256" key="2">
    <source>
        <dbReference type="ARBA" id="ARBA00007394"/>
    </source>
</evidence>
<evidence type="ECO:0000256" key="5">
    <source>
        <dbReference type="ARBA" id="ARBA00022859"/>
    </source>
</evidence>
<keyword evidence="8 13" id="KW-0472">Membrane</keyword>
<comment type="similarity">
    <text evidence="2">Belongs to the MHC class II family.</text>
</comment>
<keyword evidence="10" id="KW-0325">Glycoprotein</keyword>
<sequence length="242" mass="26909">MKLIKVSELLLVFCWVLWFLCVFSSGLHEALHFSACSDSNGENMDSLDGAELWYADFINRRLVDALPDFADPITSPGAYERAVAEQQVCRQNLKTVQSVMGDVQLEQDPPNSHFIYIRDNMELGVKNTLICYVSGFYPAPVKVSWTKNGENVTEGASIKDPSPKKDGSFTQISTLEFIPHHGDVYSCSVEHLALSQPLARMWDVETTQPCVGPAVFCGLGLTFGLLGVATRTFFLFKGIRCR</sequence>
<keyword evidence="7" id="KW-1064">Adaptive immunity</keyword>
<dbReference type="Pfam" id="PF00993">
    <property type="entry name" value="MHC_II_alpha"/>
    <property type="match status" value="1"/>
</dbReference>
<dbReference type="InterPro" id="IPR050160">
    <property type="entry name" value="MHC/Immunoglobulin"/>
</dbReference>
<proteinExistence type="inferred from homology"/>
<dbReference type="GO" id="GO:0042613">
    <property type="term" value="C:MHC class II protein complex"/>
    <property type="evidence" value="ECO:0007669"/>
    <property type="project" value="UniProtKB-KW"/>
</dbReference>